<dbReference type="AlphaFoldDB" id="A0A8K0DF40"/>
<accession>A0A8K0DF40</accession>
<sequence length="93" mass="10458">MKEYRKVGRMSKVIERVEIANQIEGNQAVIAEIIREDVFVDDLLTGADSIEEAEYICKNVSNVLKSAGFELQKWYSNEPGGVLKNGSTTNQDY</sequence>
<proteinExistence type="predicted"/>
<dbReference type="Proteomes" id="UP000801492">
    <property type="component" value="Unassembled WGS sequence"/>
</dbReference>
<evidence type="ECO:0000313" key="1">
    <source>
        <dbReference type="EMBL" id="KAF2902151.1"/>
    </source>
</evidence>
<gene>
    <name evidence="1" type="ORF">ILUMI_04036</name>
</gene>
<name>A0A8K0DF40_IGNLU</name>
<dbReference type="OrthoDB" id="6779869at2759"/>
<dbReference type="EMBL" id="VTPC01001384">
    <property type="protein sequence ID" value="KAF2902151.1"/>
    <property type="molecule type" value="Genomic_DNA"/>
</dbReference>
<reference evidence="1" key="1">
    <citation type="submission" date="2019-08" db="EMBL/GenBank/DDBJ databases">
        <title>The genome of the North American firefly Photinus pyralis.</title>
        <authorList>
            <consortium name="Photinus pyralis genome working group"/>
            <person name="Fallon T.R."/>
            <person name="Sander Lower S.E."/>
            <person name="Weng J.-K."/>
        </authorList>
    </citation>
    <scope>NUCLEOTIDE SEQUENCE</scope>
    <source>
        <strain evidence="1">TRF0915ILg1</strain>
        <tissue evidence="1">Whole body</tissue>
    </source>
</reference>
<comment type="caution">
    <text evidence="1">The sequence shown here is derived from an EMBL/GenBank/DDBJ whole genome shotgun (WGS) entry which is preliminary data.</text>
</comment>
<protein>
    <submittedName>
        <fullName evidence="1">Uncharacterized protein</fullName>
    </submittedName>
</protein>
<keyword evidence="2" id="KW-1185">Reference proteome</keyword>
<organism evidence="1 2">
    <name type="scientific">Ignelater luminosus</name>
    <name type="common">Cucubano</name>
    <name type="synonym">Pyrophorus luminosus</name>
    <dbReference type="NCBI Taxonomy" id="2038154"/>
    <lineage>
        <taxon>Eukaryota</taxon>
        <taxon>Metazoa</taxon>
        <taxon>Ecdysozoa</taxon>
        <taxon>Arthropoda</taxon>
        <taxon>Hexapoda</taxon>
        <taxon>Insecta</taxon>
        <taxon>Pterygota</taxon>
        <taxon>Neoptera</taxon>
        <taxon>Endopterygota</taxon>
        <taxon>Coleoptera</taxon>
        <taxon>Polyphaga</taxon>
        <taxon>Elateriformia</taxon>
        <taxon>Elateroidea</taxon>
        <taxon>Elateridae</taxon>
        <taxon>Agrypninae</taxon>
        <taxon>Pyrophorini</taxon>
        <taxon>Ignelater</taxon>
    </lineage>
</organism>
<evidence type="ECO:0000313" key="2">
    <source>
        <dbReference type="Proteomes" id="UP000801492"/>
    </source>
</evidence>